<proteinExistence type="inferred from homology"/>
<dbReference type="CDD" id="cd20599">
    <property type="entry name" value="CYCLIN_RB"/>
    <property type="match status" value="1"/>
</dbReference>
<evidence type="ECO:0000256" key="3">
    <source>
        <dbReference type="ARBA" id="ARBA00009475"/>
    </source>
</evidence>
<keyword evidence="7" id="KW-0156">Chromatin regulator</keyword>
<dbReference type="Gene3D" id="6.10.250.530">
    <property type="match status" value="1"/>
</dbReference>
<evidence type="ECO:0000313" key="20">
    <source>
        <dbReference type="Proteomes" id="UP001274896"/>
    </source>
</evidence>
<dbReference type="PANTHER" id="PTHR13742:SF36">
    <property type="entry name" value="RETINOBLASTOMA-ASSOCIATED PROTEIN"/>
    <property type="match status" value="1"/>
</dbReference>
<keyword evidence="12" id="KW-0131">Cell cycle</keyword>
<dbReference type="Pfam" id="PF08934">
    <property type="entry name" value="Rb_C"/>
    <property type="match status" value="1"/>
</dbReference>
<evidence type="ECO:0000256" key="15">
    <source>
        <dbReference type="SAM" id="MobiDB-lite"/>
    </source>
</evidence>
<evidence type="ECO:0000259" key="17">
    <source>
        <dbReference type="SMART" id="SM01368"/>
    </source>
</evidence>
<evidence type="ECO:0000256" key="1">
    <source>
        <dbReference type="ARBA" id="ARBA00004123"/>
    </source>
</evidence>
<comment type="similarity">
    <text evidence="3">Belongs to the retinoblastoma protein (RB) family.</text>
</comment>
<comment type="subcellular location">
    <subcellularLocation>
        <location evidence="2">Cytoplasm</location>
    </subcellularLocation>
    <subcellularLocation>
        <location evidence="1">Nucleus</location>
    </subcellularLocation>
</comment>
<evidence type="ECO:0000256" key="8">
    <source>
        <dbReference type="ARBA" id="ARBA00023015"/>
    </source>
</evidence>
<name>A0AAE0QKV9_9TELE</name>
<dbReference type="GO" id="GO:0006325">
    <property type="term" value="P:chromatin organization"/>
    <property type="evidence" value="ECO:0007669"/>
    <property type="project" value="UniProtKB-KW"/>
</dbReference>
<evidence type="ECO:0000256" key="14">
    <source>
        <dbReference type="ARBA" id="ARBA00081114"/>
    </source>
</evidence>
<evidence type="ECO:0000256" key="9">
    <source>
        <dbReference type="ARBA" id="ARBA00023125"/>
    </source>
</evidence>
<dbReference type="EMBL" id="JAUCMX010000014">
    <property type="protein sequence ID" value="KAK3524325.1"/>
    <property type="molecule type" value="Genomic_DNA"/>
</dbReference>
<dbReference type="FunFam" id="1.10.472.140:FF:000002">
    <property type="entry name" value="RB transcriptional corepressor 1"/>
    <property type="match status" value="1"/>
</dbReference>
<keyword evidence="20" id="KW-1185">Reference proteome</keyword>
<dbReference type="GO" id="GO:0035189">
    <property type="term" value="C:Rb-E2F complex"/>
    <property type="evidence" value="ECO:0007669"/>
    <property type="project" value="TreeGrafter"/>
</dbReference>
<evidence type="ECO:0000256" key="12">
    <source>
        <dbReference type="ARBA" id="ARBA00023306"/>
    </source>
</evidence>
<keyword evidence="5" id="KW-0678">Repressor</keyword>
<keyword evidence="10" id="KW-0804">Transcription</keyword>
<evidence type="ECO:0000256" key="11">
    <source>
        <dbReference type="ARBA" id="ARBA00023242"/>
    </source>
</evidence>
<dbReference type="GO" id="GO:0031175">
    <property type="term" value="P:neuron projection development"/>
    <property type="evidence" value="ECO:0007669"/>
    <property type="project" value="TreeGrafter"/>
</dbReference>
<keyword evidence="11" id="KW-0539">Nucleus</keyword>
<dbReference type="InterPro" id="IPR036915">
    <property type="entry name" value="Cyclin-like_sf"/>
</dbReference>
<sequence>MPPKKRSTGTGTPPSREAKCSSKKENSVLSPEKHKEKDPEFVNLCKDLSVSNSLCKQAWTLWESITMTSSTVMESNKQLWGACVYVSAVDSDEVRFTFTEFQKAVGLSVKQFLILVRKLDENVDTISPKVNSSVTRLAKKYEVSLALYQRFVKTCAKIYSVPDEVKRQELVRCSWILFLLAKGSVLQMEDDLVIAFQLLLCVLEFYIKRCPSSLLQPLYKSAISETTHSPLTRTSRRNKAKPRPSMMDVQLLETLCKESNCSVDEVKNVYQSSFYAFLDSMGFSGSQELPAVETLSKSYEALYRKSMDFDARLFLVDDETLSPVKAEVTKVEMTPRKNLSGEETVSIPPQTPIRAALYSIQQLRGELTSISDQPSGILMVYFKNCTVDPSEDITKRVDHLGQIFSQKFAQAVGQCCERLGKNRFTLGVQLYYKVMESMLKSEEKRLSVQNFSNLLNNATFHTSLLACALEVVLATYVGCSLKNGASKPPETNLCFPWILDVFQLHAFDFYKVIESFIKAEPTLKHDMVEHLGHCEQQIMESIAWKSLPSHSVISSLFPMNFSRNIQDSLLFELLRQSREDGPGEQAEPPATLNQPLQHDHTAADLYLSPQRPNRRVTAAEADIPAVAPSQPPASGTRQHRSNSLSLFYKKLYRMAYLRLKMLFSQLLTSHPELEAIIWTLLQHTLQNEYELMKDRHLDQLMMSAMYAICKVKNVDLRFKTIVTAYKELPNTNQETFKRVLIRDGQYDSIIVFYNQVFMQKLKTNILQYASTRPPPLSPIPHIPRSPYMYPSSPLRVPGGNVYISPLKSNRLTPSAMTPRSKILVSIGESFGTSDKFQKINQMVSSTERALKRSLTGDSTPKPLKRLRFDVDGQDEADGSKTTGESTLDKKLAEMRSVRNRMQEQKMKEETEKEDPEP</sequence>
<dbReference type="GO" id="GO:0000977">
    <property type="term" value="F:RNA polymerase II transcription regulatory region sequence-specific DNA binding"/>
    <property type="evidence" value="ECO:0007669"/>
    <property type="project" value="TreeGrafter"/>
</dbReference>
<dbReference type="InterPro" id="IPR015030">
    <property type="entry name" value="RB_C"/>
</dbReference>
<evidence type="ECO:0000256" key="7">
    <source>
        <dbReference type="ARBA" id="ARBA00022853"/>
    </source>
</evidence>
<dbReference type="FunFam" id="1.10.472.10:FF:000039">
    <property type="entry name" value="RB transcriptional corepressor 1"/>
    <property type="match status" value="1"/>
</dbReference>
<dbReference type="InterPro" id="IPR002720">
    <property type="entry name" value="RB_A"/>
</dbReference>
<evidence type="ECO:0000259" key="16">
    <source>
        <dbReference type="SMART" id="SM01367"/>
    </source>
</evidence>
<evidence type="ECO:0000256" key="10">
    <source>
        <dbReference type="ARBA" id="ARBA00023163"/>
    </source>
</evidence>
<dbReference type="GO" id="GO:0005737">
    <property type="term" value="C:cytoplasm"/>
    <property type="evidence" value="ECO:0007669"/>
    <property type="project" value="UniProtKB-SubCell"/>
</dbReference>
<dbReference type="FunFam" id="1.10.472.10:FF:000033">
    <property type="entry name" value="retinoblastoma-associated protein isoform X1"/>
    <property type="match status" value="1"/>
</dbReference>
<dbReference type="Gene3D" id="6.10.140.1380">
    <property type="match status" value="1"/>
</dbReference>
<dbReference type="Proteomes" id="UP001274896">
    <property type="component" value="Unassembled WGS sequence"/>
</dbReference>
<evidence type="ECO:0000259" key="18">
    <source>
        <dbReference type="SMART" id="SM01369"/>
    </source>
</evidence>
<dbReference type="AlphaFoldDB" id="A0AAE0QKV9"/>
<evidence type="ECO:0000256" key="2">
    <source>
        <dbReference type="ARBA" id="ARBA00004496"/>
    </source>
</evidence>
<keyword evidence="8" id="KW-0805">Transcription regulation</keyword>
<gene>
    <name evidence="19" type="ORF">QTP70_028062</name>
</gene>
<feature type="compositionally biased region" description="Basic and acidic residues" evidence="15">
    <location>
        <begin position="16"/>
        <end position="35"/>
    </location>
</feature>
<dbReference type="Pfam" id="PF01857">
    <property type="entry name" value="RB_B"/>
    <property type="match status" value="1"/>
</dbReference>
<dbReference type="GO" id="GO:0048667">
    <property type="term" value="P:cell morphogenesis involved in neuron differentiation"/>
    <property type="evidence" value="ECO:0007669"/>
    <property type="project" value="TreeGrafter"/>
</dbReference>
<feature type="domain" description="Retinoblastoma-associated protein N-terminal" evidence="16">
    <location>
        <begin position="86"/>
        <end position="209"/>
    </location>
</feature>
<keyword evidence="6" id="KW-0597">Phosphoprotein</keyword>
<dbReference type="SMART" id="SM01368">
    <property type="entry name" value="RB_A"/>
    <property type="match status" value="1"/>
</dbReference>
<dbReference type="GO" id="GO:0006357">
    <property type="term" value="P:regulation of transcription by RNA polymerase II"/>
    <property type="evidence" value="ECO:0007669"/>
    <property type="project" value="InterPro"/>
</dbReference>
<feature type="region of interest" description="Disordered" evidence="15">
    <location>
        <begin position="1"/>
        <end position="35"/>
    </location>
</feature>
<evidence type="ECO:0000313" key="19">
    <source>
        <dbReference type="EMBL" id="KAK3524325.1"/>
    </source>
</evidence>
<accession>A0AAE0QKV9</accession>
<evidence type="ECO:0000256" key="13">
    <source>
        <dbReference type="ARBA" id="ARBA00070939"/>
    </source>
</evidence>
<dbReference type="PANTHER" id="PTHR13742">
    <property type="entry name" value="RETINOBLASTOMA-ASSOCIATED PROTEIN RB -RELATED"/>
    <property type="match status" value="1"/>
</dbReference>
<feature type="domain" description="Retinoblastoma-associated protein A-box" evidence="17">
    <location>
        <begin position="351"/>
        <end position="560"/>
    </location>
</feature>
<dbReference type="SMART" id="SM01369">
    <property type="entry name" value="Rb_C"/>
    <property type="match status" value="1"/>
</dbReference>
<comment type="caution">
    <text evidence="19">The sequence shown here is derived from an EMBL/GenBank/DDBJ whole genome shotgun (WGS) entry which is preliminary data.</text>
</comment>
<dbReference type="InterPro" id="IPR024599">
    <property type="entry name" value="RB_N"/>
</dbReference>
<protein>
    <recommendedName>
        <fullName evidence="13">Retinoblastoma-associated protein</fullName>
    </recommendedName>
    <alternativeName>
        <fullName evidence="14">pRb</fullName>
    </alternativeName>
</protein>
<dbReference type="Pfam" id="PF01858">
    <property type="entry name" value="RB_A"/>
    <property type="match status" value="1"/>
</dbReference>
<dbReference type="Gene3D" id="1.10.472.140">
    <property type="match status" value="1"/>
</dbReference>
<feature type="region of interest" description="Disordered" evidence="15">
    <location>
        <begin position="847"/>
        <end position="917"/>
    </location>
</feature>
<dbReference type="InterPro" id="IPR002719">
    <property type="entry name" value="RB_B"/>
</dbReference>
<keyword evidence="9" id="KW-0238">DNA-binding</keyword>
<feature type="domain" description="Retinoblastoma-associated protein C-terminal" evidence="18">
    <location>
        <begin position="765"/>
        <end position="917"/>
    </location>
</feature>
<organism evidence="19 20">
    <name type="scientific">Hemibagrus guttatus</name>
    <dbReference type="NCBI Taxonomy" id="175788"/>
    <lineage>
        <taxon>Eukaryota</taxon>
        <taxon>Metazoa</taxon>
        <taxon>Chordata</taxon>
        <taxon>Craniata</taxon>
        <taxon>Vertebrata</taxon>
        <taxon>Euteleostomi</taxon>
        <taxon>Actinopterygii</taxon>
        <taxon>Neopterygii</taxon>
        <taxon>Teleostei</taxon>
        <taxon>Ostariophysi</taxon>
        <taxon>Siluriformes</taxon>
        <taxon>Bagridae</taxon>
        <taxon>Hemibagrus</taxon>
    </lineage>
</organism>
<dbReference type="Gene3D" id="1.10.472.10">
    <property type="entry name" value="Cyclin-like"/>
    <property type="match status" value="2"/>
</dbReference>
<evidence type="ECO:0000256" key="5">
    <source>
        <dbReference type="ARBA" id="ARBA00022491"/>
    </source>
</evidence>
<keyword evidence="4" id="KW-0963">Cytoplasm</keyword>
<dbReference type="GO" id="GO:0000785">
    <property type="term" value="C:chromatin"/>
    <property type="evidence" value="ECO:0007669"/>
    <property type="project" value="TreeGrafter"/>
</dbReference>
<dbReference type="InterPro" id="IPR028309">
    <property type="entry name" value="RB_fam"/>
</dbReference>
<dbReference type="SMART" id="SM01367">
    <property type="entry name" value="DUF3452"/>
    <property type="match status" value="1"/>
</dbReference>
<evidence type="ECO:0000256" key="4">
    <source>
        <dbReference type="ARBA" id="ARBA00022490"/>
    </source>
</evidence>
<dbReference type="GO" id="GO:2000134">
    <property type="term" value="P:negative regulation of G1/S transition of mitotic cell cycle"/>
    <property type="evidence" value="ECO:0007669"/>
    <property type="project" value="TreeGrafter"/>
</dbReference>
<dbReference type="Pfam" id="PF11934">
    <property type="entry name" value="DUF3452"/>
    <property type="match status" value="1"/>
</dbReference>
<evidence type="ECO:0000256" key="6">
    <source>
        <dbReference type="ARBA" id="ARBA00022553"/>
    </source>
</evidence>
<dbReference type="SUPFAM" id="SSF47954">
    <property type="entry name" value="Cyclin-like"/>
    <property type="match status" value="3"/>
</dbReference>
<feature type="compositionally biased region" description="Basic and acidic residues" evidence="15">
    <location>
        <begin position="886"/>
        <end position="910"/>
    </location>
</feature>
<reference evidence="19" key="1">
    <citation type="submission" date="2023-06" db="EMBL/GenBank/DDBJ databases">
        <title>Male Hemibagrus guttatus genome.</title>
        <authorList>
            <person name="Bian C."/>
        </authorList>
    </citation>
    <scope>NUCLEOTIDE SEQUENCE</scope>
    <source>
        <strain evidence="19">Male_cb2023</strain>
        <tissue evidence="19">Muscle</tissue>
    </source>
</reference>